<proteinExistence type="predicted"/>
<gene>
    <name evidence="1" type="ORF">F2Q69_00011229</name>
</gene>
<evidence type="ECO:0000313" key="2">
    <source>
        <dbReference type="Proteomes" id="UP000712600"/>
    </source>
</evidence>
<evidence type="ECO:0000313" key="1">
    <source>
        <dbReference type="EMBL" id="KAF3555736.1"/>
    </source>
</evidence>
<organism evidence="1 2">
    <name type="scientific">Brassica cretica</name>
    <name type="common">Mustard</name>
    <dbReference type="NCBI Taxonomy" id="69181"/>
    <lineage>
        <taxon>Eukaryota</taxon>
        <taxon>Viridiplantae</taxon>
        <taxon>Streptophyta</taxon>
        <taxon>Embryophyta</taxon>
        <taxon>Tracheophyta</taxon>
        <taxon>Spermatophyta</taxon>
        <taxon>Magnoliopsida</taxon>
        <taxon>eudicotyledons</taxon>
        <taxon>Gunneridae</taxon>
        <taxon>Pentapetalae</taxon>
        <taxon>rosids</taxon>
        <taxon>malvids</taxon>
        <taxon>Brassicales</taxon>
        <taxon>Brassicaceae</taxon>
        <taxon>Brassiceae</taxon>
        <taxon>Brassica</taxon>
    </lineage>
</organism>
<reference evidence="1" key="1">
    <citation type="submission" date="2019-12" db="EMBL/GenBank/DDBJ databases">
        <title>Genome sequencing and annotation of Brassica cretica.</title>
        <authorList>
            <person name="Studholme D.J."/>
            <person name="Sarris P."/>
        </authorList>
    </citation>
    <scope>NUCLEOTIDE SEQUENCE</scope>
    <source>
        <strain evidence="1">PFS-109/04</strain>
        <tissue evidence="1">Leaf</tissue>
    </source>
</reference>
<dbReference type="Proteomes" id="UP000712600">
    <property type="component" value="Unassembled WGS sequence"/>
</dbReference>
<accession>A0A8S9QRQ1</accession>
<dbReference type="PANTHER" id="PTHR36019:SF3">
    <property type="entry name" value="PLANT_PROTEIN"/>
    <property type="match status" value="1"/>
</dbReference>
<sequence>MFNSCRKMSLNCLTCHTLQRSDSDIDIVSLNDSNIKGKNVTSGYEKMVRNRTMLPAVRRVKMGHRRLYSADAVVYRDLDEPKLARSSGLRRDWSFEDLKKQRDEIKIGETIKE</sequence>
<name>A0A8S9QRQ1_BRACR</name>
<protein>
    <submittedName>
        <fullName evidence="1">Uncharacterized protein</fullName>
    </submittedName>
</protein>
<dbReference type="PANTHER" id="PTHR36019">
    <property type="entry name" value="PLANT/PROTEIN"/>
    <property type="match status" value="1"/>
</dbReference>
<comment type="caution">
    <text evidence="1">The sequence shown here is derived from an EMBL/GenBank/DDBJ whole genome shotgun (WGS) entry which is preliminary data.</text>
</comment>
<dbReference type="EMBL" id="QGKX02000996">
    <property type="protein sequence ID" value="KAF3555736.1"/>
    <property type="molecule type" value="Genomic_DNA"/>
</dbReference>
<dbReference type="AlphaFoldDB" id="A0A8S9QRQ1"/>